<dbReference type="GO" id="GO:0006749">
    <property type="term" value="P:glutathione metabolic process"/>
    <property type="evidence" value="ECO:0007669"/>
    <property type="project" value="TreeGrafter"/>
</dbReference>
<protein>
    <submittedName>
        <fullName evidence="2">N-methylhydantoinase B</fullName>
    </submittedName>
</protein>
<reference evidence="3" key="1">
    <citation type="submission" date="2017-02" db="EMBL/GenBank/DDBJ databases">
        <authorList>
            <person name="Varghese N."/>
            <person name="Submissions S."/>
        </authorList>
    </citation>
    <scope>NUCLEOTIDE SEQUENCE [LARGE SCALE GENOMIC DNA]</scope>
    <source>
        <strain evidence="3">ATCC 27094</strain>
    </source>
</reference>
<feature type="domain" description="Hydantoinase B/oxoprolinase" evidence="1">
    <location>
        <begin position="11"/>
        <end position="531"/>
    </location>
</feature>
<organism evidence="2 3">
    <name type="scientific">Enhydrobacter aerosaccus</name>
    <dbReference type="NCBI Taxonomy" id="225324"/>
    <lineage>
        <taxon>Bacteria</taxon>
        <taxon>Pseudomonadati</taxon>
        <taxon>Pseudomonadota</taxon>
        <taxon>Alphaproteobacteria</taxon>
        <taxon>Hyphomicrobiales</taxon>
        <taxon>Enhydrobacter</taxon>
    </lineage>
</organism>
<evidence type="ECO:0000313" key="2">
    <source>
        <dbReference type="EMBL" id="SKA01679.1"/>
    </source>
</evidence>
<dbReference type="STRING" id="225324.SAMN02745126_03152"/>
<dbReference type="OrthoDB" id="9761586at2"/>
<dbReference type="RefSeq" id="WP_085934857.1">
    <property type="nucleotide sequence ID" value="NZ_FUWJ01000003.1"/>
</dbReference>
<dbReference type="GO" id="GO:0017168">
    <property type="term" value="F:5-oxoprolinase (ATP-hydrolyzing) activity"/>
    <property type="evidence" value="ECO:0007669"/>
    <property type="project" value="TreeGrafter"/>
</dbReference>
<dbReference type="PANTHER" id="PTHR11365">
    <property type="entry name" value="5-OXOPROLINASE RELATED"/>
    <property type="match status" value="1"/>
</dbReference>
<keyword evidence="3" id="KW-1185">Reference proteome</keyword>
<dbReference type="AlphaFoldDB" id="A0A1T4QD51"/>
<dbReference type="EMBL" id="FUWJ01000003">
    <property type="protein sequence ID" value="SKA01679.1"/>
    <property type="molecule type" value="Genomic_DNA"/>
</dbReference>
<dbReference type="InterPro" id="IPR045079">
    <property type="entry name" value="Oxoprolinase-like"/>
</dbReference>
<evidence type="ECO:0000259" key="1">
    <source>
        <dbReference type="Pfam" id="PF02538"/>
    </source>
</evidence>
<name>A0A1T4QD51_9HYPH</name>
<dbReference type="InterPro" id="IPR003692">
    <property type="entry name" value="Hydantoinase_B"/>
</dbReference>
<dbReference type="Proteomes" id="UP000190092">
    <property type="component" value="Unassembled WGS sequence"/>
</dbReference>
<proteinExistence type="predicted"/>
<evidence type="ECO:0000313" key="3">
    <source>
        <dbReference type="Proteomes" id="UP000190092"/>
    </source>
</evidence>
<dbReference type="Pfam" id="PF02538">
    <property type="entry name" value="Hydantoinase_B"/>
    <property type="match status" value="1"/>
</dbReference>
<accession>A0A1T4QD51</accession>
<gene>
    <name evidence="2" type="ORF">SAMN02745126_03152</name>
</gene>
<sequence>MSSRSNHPLSRIEYQVMWNRLISVVEEQAQTLVRTAFGTATREAGDLSAGVYDTKGRMLAQAVTGTPGHVNSMAMSTGYVLDKIPLAKMNEGDAFIVNDPWQGTGHLNDIVIVTPTFRRGKPVGLFACTLHVVDIGGRGIMGAANQVYEEGLYIPITKIVDRGEINEWLIDIIKANVREPVQVIGDIYSEIASNEVGGKRLVAMMDEFGLEHLDDLAEHILDHSREASLAAINKLPHGTYHNTMWVDGINGKTMELKAKLTIGPDGIDVDFAGSPGMVQLGINVPLCYTEAYTSFGVKCIVAPHVPNNAASLATIRVTAPEGSILNAKHPAPVAARSIIGQMLPDVVFGCLAQALPNGVPAEGTSCLWNVRLMGGMGRVDADPEVLKDATSFNVTGFHSGGTGARPKLDGLSATAFPSGVRNVPVEITETNAPVLIWSKEYRTDSGGAGEYRGGLGQVMEIETAENKPFAISTSFDRVVFPPRGRHGGRDGTTGRVELVSGKELSPKAHSSIPVGERLRVSMPGGGGYGDPMKRPVDKVVQDVEKGLVSRDRARDLYGVVITADFEVDVDETAKLRTRIAAE</sequence>
<dbReference type="GO" id="GO:0005829">
    <property type="term" value="C:cytosol"/>
    <property type="evidence" value="ECO:0007669"/>
    <property type="project" value="TreeGrafter"/>
</dbReference>
<dbReference type="PANTHER" id="PTHR11365:SF23">
    <property type="entry name" value="HYPOTHETICAL 5-OXOPROLINASE (EUROFUNG)-RELATED"/>
    <property type="match status" value="1"/>
</dbReference>